<reference evidence="1" key="1">
    <citation type="submission" date="2021-01" db="EMBL/GenBank/DDBJ databases">
        <title>Phytophthora aleatoria, a newly-described species from Pinus radiata is distinct from Phytophthora cactorum isolates based on comparative genomics.</title>
        <authorList>
            <person name="Mcdougal R."/>
            <person name="Panda P."/>
            <person name="Williams N."/>
            <person name="Studholme D.J."/>
        </authorList>
    </citation>
    <scope>NUCLEOTIDE SEQUENCE</scope>
    <source>
        <strain evidence="1">NZFS 3830</strain>
    </source>
</reference>
<gene>
    <name evidence="1" type="ORF">JG687_00005375</name>
</gene>
<dbReference type="Proteomes" id="UP000688947">
    <property type="component" value="Unassembled WGS sequence"/>
</dbReference>
<dbReference type="EMBL" id="JAENGZ010000201">
    <property type="protein sequence ID" value="KAG6965551.1"/>
    <property type="molecule type" value="Genomic_DNA"/>
</dbReference>
<name>A0A8T1UND3_9STRA</name>
<proteinExistence type="predicted"/>
<accession>A0A8T1UND3</accession>
<dbReference type="AlphaFoldDB" id="A0A8T1UND3"/>
<organism evidence="1 2">
    <name type="scientific">Phytophthora cactorum</name>
    <dbReference type="NCBI Taxonomy" id="29920"/>
    <lineage>
        <taxon>Eukaryota</taxon>
        <taxon>Sar</taxon>
        <taxon>Stramenopiles</taxon>
        <taxon>Oomycota</taxon>
        <taxon>Peronosporomycetes</taxon>
        <taxon>Peronosporales</taxon>
        <taxon>Peronosporaceae</taxon>
        <taxon>Phytophthora</taxon>
    </lineage>
</organism>
<sequence>MPRSTPVFTNNMITHRGLRSARPLQTHRVTNKPKYDWSIFADTFVKLEQFNGSRLTPSSVIDSISAGFTLSRLESTKK</sequence>
<evidence type="ECO:0000313" key="1">
    <source>
        <dbReference type="EMBL" id="KAG6965551.1"/>
    </source>
</evidence>
<comment type="caution">
    <text evidence="1">The sequence shown here is derived from an EMBL/GenBank/DDBJ whole genome shotgun (WGS) entry which is preliminary data.</text>
</comment>
<protein>
    <submittedName>
        <fullName evidence="1">Uncharacterized protein</fullName>
    </submittedName>
</protein>
<evidence type="ECO:0000313" key="2">
    <source>
        <dbReference type="Proteomes" id="UP000688947"/>
    </source>
</evidence>